<evidence type="ECO:0000313" key="1">
    <source>
        <dbReference type="EMBL" id="KAJ8645624.1"/>
    </source>
</evidence>
<gene>
    <name evidence="1" type="ORF">MRB53_007372</name>
</gene>
<sequence length="95" mass="10571">MHLKPLKFEVKNHGCLASRRAPELAPELAAKNTGRNTDSDGCAKFRFFGQKRAQPNAHLGFRIQAQESLNQTDCLNILLQYTVGKTGRSLGLMIM</sequence>
<keyword evidence="2" id="KW-1185">Reference proteome</keyword>
<proteinExistence type="predicted"/>
<evidence type="ECO:0000313" key="2">
    <source>
        <dbReference type="Proteomes" id="UP001234297"/>
    </source>
</evidence>
<name>A0ACC2MIS5_PERAE</name>
<protein>
    <submittedName>
        <fullName evidence="1">Uncharacterized protein</fullName>
    </submittedName>
</protein>
<dbReference type="Proteomes" id="UP001234297">
    <property type="component" value="Chromosome 2"/>
</dbReference>
<accession>A0ACC2MIS5</accession>
<dbReference type="EMBL" id="CM056810">
    <property type="protein sequence ID" value="KAJ8645624.1"/>
    <property type="molecule type" value="Genomic_DNA"/>
</dbReference>
<organism evidence="1 2">
    <name type="scientific">Persea americana</name>
    <name type="common">Avocado</name>
    <dbReference type="NCBI Taxonomy" id="3435"/>
    <lineage>
        <taxon>Eukaryota</taxon>
        <taxon>Viridiplantae</taxon>
        <taxon>Streptophyta</taxon>
        <taxon>Embryophyta</taxon>
        <taxon>Tracheophyta</taxon>
        <taxon>Spermatophyta</taxon>
        <taxon>Magnoliopsida</taxon>
        <taxon>Magnoliidae</taxon>
        <taxon>Laurales</taxon>
        <taxon>Lauraceae</taxon>
        <taxon>Persea</taxon>
    </lineage>
</organism>
<reference evidence="1 2" key="1">
    <citation type="journal article" date="2022" name="Hortic Res">
        <title>A haplotype resolved chromosomal level avocado genome allows analysis of novel avocado genes.</title>
        <authorList>
            <person name="Nath O."/>
            <person name="Fletcher S.J."/>
            <person name="Hayward A."/>
            <person name="Shaw L.M."/>
            <person name="Masouleh A.K."/>
            <person name="Furtado A."/>
            <person name="Henry R.J."/>
            <person name="Mitter N."/>
        </authorList>
    </citation>
    <scope>NUCLEOTIDE SEQUENCE [LARGE SCALE GENOMIC DNA]</scope>
    <source>
        <strain evidence="2">cv. Hass</strain>
    </source>
</reference>
<comment type="caution">
    <text evidence="1">The sequence shown here is derived from an EMBL/GenBank/DDBJ whole genome shotgun (WGS) entry which is preliminary data.</text>
</comment>